<dbReference type="AlphaFoldDB" id="A0A6A3ZIW7"/>
<evidence type="ECO:0000313" key="2">
    <source>
        <dbReference type="Proteomes" id="UP000440367"/>
    </source>
</evidence>
<dbReference type="EMBL" id="QXGD01000513">
    <property type="protein sequence ID" value="KAE9236208.1"/>
    <property type="molecule type" value="Genomic_DNA"/>
</dbReference>
<sequence>MPVAWCEERCVGTGVESGVIGGVDCGLEWGGVVASSSTWEFGRDYSVDCSVEFGAYIGVKCDLKYDLECSAGSDV</sequence>
<proteinExistence type="predicted"/>
<reference evidence="1 2" key="1">
    <citation type="submission" date="2018-08" db="EMBL/GenBank/DDBJ databases">
        <title>Genomic investigation of the strawberry pathogen Phytophthora fragariae indicates pathogenicity is determined by transcriptional variation in three key races.</title>
        <authorList>
            <person name="Adams T.M."/>
            <person name="Armitage A.D."/>
            <person name="Sobczyk M.K."/>
            <person name="Bates H.J."/>
            <person name="Dunwell J.M."/>
            <person name="Nellist C.F."/>
            <person name="Harrison R.J."/>
        </authorList>
    </citation>
    <scope>NUCLEOTIDE SEQUENCE [LARGE SCALE GENOMIC DNA]</scope>
    <source>
        <strain evidence="1 2">BC-1</strain>
    </source>
</reference>
<evidence type="ECO:0000313" key="1">
    <source>
        <dbReference type="EMBL" id="KAE9236208.1"/>
    </source>
</evidence>
<comment type="caution">
    <text evidence="1">The sequence shown here is derived from an EMBL/GenBank/DDBJ whole genome shotgun (WGS) entry which is preliminary data.</text>
</comment>
<name>A0A6A3ZIW7_9STRA</name>
<gene>
    <name evidence="1" type="ORF">PF002_g11303</name>
</gene>
<organism evidence="1 2">
    <name type="scientific">Phytophthora fragariae</name>
    <dbReference type="NCBI Taxonomy" id="53985"/>
    <lineage>
        <taxon>Eukaryota</taxon>
        <taxon>Sar</taxon>
        <taxon>Stramenopiles</taxon>
        <taxon>Oomycota</taxon>
        <taxon>Peronosporomycetes</taxon>
        <taxon>Peronosporales</taxon>
        <taxon>Peronosporaceae</taxon>
        <taxon>Phytophthora</taxon>
    </lineage>
</organism>
<dbReference type="Proteomes" id="UP000440367">
    <property type="component" value="Unassembled WGS sequence"/>
</dbReference>
<protein>
    <submittedName>
        <fullName evidence="1">Uncharacterized protein</fullName>
    </submittedName>
</protein>
<accession>A0A6A3ZIW7</accession>